<organism evidence="11 12">
    <name type="scientific">Rhodotorula diobovata</name>
    <dbReference type="NCBI Taxonomy" id="5288"/>
    <lineage>
        <taxon>Eukaryota</taxon>
        <taxon>Fungi</taxon>
        <taxon>Dikarya</taxon>
        <taxon>Basidiomycota</taxon>
        <taxon>Pucciniomycotina</taxon>
        <taxon>Microbotryomycetes</taxon>
        <taxon>Sporidiobolales</taxon>
        <taxon>Sporidiobolaceae</taxon>
        <taxon>Rhodotorula</taxon>
    </lineage>
</organism>
<comment type="similarity">
    <text evidence="3 9">Belongs to the SYF2 family.</text>
</comment>
<evidence type="ECO:0000256" key="6">
    <source>
        <dbReference type="ARBA" id="ARBA00022728"/>
    </source>
</evidence>
<protein>
    <recommendedName>
        <fullName evidence="4 9">Pre-mRNA-splicing factor SYF2</fullName>
    </recommendedName>
</protein>
<evidence type="ECO:0000256" key="10">
    <source>
        <dbReference type="SAM" id="MobiDB-lite"/>
    </source>
</evidence>
<dbReference type="EMBL" id="SOZI01000024">
    <property type="protein sequence ID" value="TNY22509.1"/>
    <property type="molecule type" value="Genomic_DNA"/>
</dbReference>
<keyword evidence="8 9" id="KW-0539">Nucleus</keyword>
<dbReference type="GO" id="GO:0000398">
    <property type="term" value="P:mRNA splicing, via spliceosome"/>
    <property type="evidence" value="ECO:0007669"/>
    <property type="project" value="UniProtKB-UniRule"/>
</dbReference>
<proteinExistence type="inferred from homology"/>
<evidence type="ECO:0000256" key="1">
    <source>
        <dbReference type="ARBA" id="ARBA00003777"/>
    </source>
</evidence>
<comment type="function">
    <text evidence="1 9">Involved in pre-mRNA splicing.</text>
</comment>
<feature type="compositionally biased region" description="Basic and acidic residues" evidence="10">
    <location>
        <begin position="130"/>
        <end position="154"/>
    </location>
</feature>
<sequence length="322" mass="35755">MPPRKSARGKKAAAPAEAPAPPPPAPEELDATAPSTSTTAEPAPGTAVDEVDAEQEQQEQIAQEDAAAAEAGGDEEQQPAQAGPSSGATMEDRMAKMKELRQRMGESARANRQDVIAELNTQRASARTLARLERKRAQAEAMGQKERAVETGEDLERTKNWEYSIEDNERWDKKQARKARRADQGFTGACDLLQDLDDFKPDLLAYKKQREGELATSNALVASGSGAGEVGPVIDPNGLYRDANSFVYADHKPTEDQIDRVIGKLNSDLDKRQKRSRKRADEDEGDITWINEKNRQFNRKLQRYYDDVTRETRENFERGTAL</sequence>
<accession>A0A5C5G235</accession>
<evidence type="ECO:0000256" key="2">
    <source>
        <dbReference type="ARBA" id="ARBA00004123"/>
    </source>
</evidence>
<name>A0A5C5G235_9BASI</name>
<dbReference type="Pfam" id="PF08231">
    <property type="entry name" value="SYF2"/>
    <property type="match status" value="1"/>
</dbReference>
<dbReference type="OrthoDB" id="199717at2759"/>
<keyword evidence="12" id="KW-1185">Reference proteome</keyword>
<evidence type="ECO:0000256" key="8">
    <source>
        <dbReference type="ARBA" id="ARBA00023242"/>
    </source>
</evidence>
<feature type="region of interest" description="Disordered" evidence="10">
    <location>
        <begin position="265"/>
        <end position="285"/>
    </location>
</feature>
<dbReference type="Proteomes" id="UP000311382">
    <property type="component" value="Unassembled WGS sequence"/>
</dbReference>
<feature type="compositionally biased region" description="Basic residues" evidence="10">
    <location>
        <begin position="1"/>
        <end position="11"/>
    </location>
</feature>
<reference evidence="11 12" key="1">
    <citation type="submission" date="2019-03" db="EMBL/GenBank/DDBJ databases">
        <title>Rhodosporidium diobovatum UCD-FST 08-225 genome sequencing, assembly, and annotation.</title>
        <authorList>
            <person name="Fakankun I.U."/>
            <person name="Fristensky B."/>
            <person name="Levin D.B."/>
        </authorList>
    </citation>
    <scope>NUCLEOTIDE SEQUENCE [LARGE SCALE GENOMIC DNA]</scope>
    <source>
        <strain evidence="11 12">UCD-FST 08-225</strain>
    </source>
</reference>
<keyword evidence="5 9" id="KW-0507">mRNA processing</keyword>
<dbReference type="InterPro" id="IPR013260">
    <property type="entry name" value="mRNA_splic_SYF2"/>
</dbReference>
<evidence type="ECO:0000256" key="7">
    <source>
        <dbReference type="ARBA" id="ARBA00023187"/>
    </source>
</evidence>
<feature type="compositionally biased region" description="Low complexity" evidence="10">
    <location>
        <begin position="58"/>
        <end position="71"/>
    </location>
</feature>
<dbReference type="PANTHER" id="PTHR13264">
    <property type="entry name" value="GCIP-INTERACTING PROTEIN P29"/>
    <property type="match status" value="1"/>
</dbReference>
<dbReference type="GO" id="GO:0071013">
    <property type="term" value="C:catalytic step 2 spliceosome"/>
    <property type="evidence" value="ECO:0007669"/>
    <property type="project" value="TreeGrafter"/>
</dbReference>
<dbReference type="AlphaFoldDB" id="A0A5C5G235"/>
<feature type="region of interest" description="Disordered" evidence="10">
    <location>
        <begin position="1"/>
        <end position="154"/>
    </location>
</feature>
<evidence type="ECO:0000313" key="12">
    <source>
        <dbReference type="Proteomes" id="UP000311382"/>
    </source>
</evidence>
<dbReference type="GO" id="GO:0071014">
    <property type="term" value="C:post-mRNA release spliceosomal complex"/>
    <property type="evidence" value="ECO:0007669"/>
    <property type="project" value="TreeGrafter"/>
</dbReference>
<dbReference type="GO" id="GO:0000974">
    <property type="term" value="C:Prp19 complex"/>
    <property type="evidence" value="ECO:0007669"/>
    <property type="project" value="TreeGrafter"/>
</dbReference>
<feature type="compositionally biased region" description="Basic and acidic residues" evidence="10">
    <location>
        <begin position="90"/>
        <end position="112"/>
    </location>
</feature>
<keyword evidence="6 9" id="KW-0747">Spliceosome</keyword>
<feature type="compositionally biased region" description="Low complexity" evidence="10">
    <location>
        <begin position="31"/>
        <end position="48"/>
    </location>
</feature>
<comment type="subunit">
    <text evidence="9">May be part of a spliceosome complex.</text>
</comment>
<evidence type="ECO:0000256" key="3">
    <source>
        <dbReference type="ARBA" id="ARBA00010028"/>
    </source>
</evidence>
<comment type="caution">
    <text evidence="11">The sequence shown here is derived from an EMBL/GenBank/DDBJ whole genome shotgun (WGS) entry which is preliminary data.</text>
</comment>
<evidence type="ECO:0000256" key="9">
    <source>
        <dbReference type="RuleBase" id="RU367148"/>
    </source>
</evidence>
<evidence type="ECO:0000256" key="4">
    <source>
        <dbReference type="ARBA" id="ARBA00014745"/>
    </source>
</evidence>
<dbReference type="PANTHER" id="PTHR13264:SF5">
    <property type="entry name" value="PRE-MRNA-SPLICING FACTOR SYF2"/>
    <property type="match status" value="1"/>
</dbReference>
<gene>
    <name evidence="11" type="ORF">DMC30DRAFT_374164</name>
</gene>
<keyword evidence="7 9" id="KW-0508">mRNA splicing</keyword>
<dbReference type="STRING" id="5288.A0A5C5G235"/>
<evidence type="ECO:0000313" key="11">
    <source>
        <dbReference type="EMBL" id="TNY22509.1"/>
    </source>
</evidence>
<evidence type="ECO:0000256" key="5">
    <source>
        <dbReference type="ARBA" id="ARBA00022664"/>
    </source>
</evidence>
<comment type="subcellular location">
    <subcellularLocation>
        <location evidence="2 9">Nucleus</location>
    </subcellularLocation>
</comment>